<comment type="caution">
    <text evidence="2">The sequence shown here is derived from an EMBL/GenBank/DDBJ whole genome shotgun (WGS) entry which is preliminary data.</text>
</comment>
<organism evidence="2 3">
    <name type="scientific">Paenibacillus aceti</name>
    <dbReference type="NCBI Taxonomy" id="1820010"/>
    <lineage>
        <taxon>Bacteria</taxon>
        <taxon>Bacillati</taxon>
        <taxon>Bacillota</taxon>
        <taxon>Bacilli</taxon>
        <taxon>Bacillales</taxon>
        <taxon>Paenibacillaceae</taxon>
        <taxon>Paenibacillus</taxon>
    </lineage>
</organism>
<evidence type="ECO:0000256" key="1">
    <source>
        <dbReference type="SAM" id="SignalP"/>
    </source>
</evidence>
<keyword evidence="3" id="KW-1185">Reference proteome</keyword>
<dbReference type="RefSeq" id="WP_120460311.1">
    <property type="nucleotide sequence ID" value="NZ_BMIW01000002.1"/>
</dbReference>
<keyword evidence="1" id="KW-0732">Signal</keyword>
<evidence type="ECO:0000313" key="2">
    <source>
        <dbReference type="EMBL" id="GGF85542.1"/>
    </source>
</evidence>
<feature type="chain" id="PRO_5047010432" description="Copper amine oxidase" evidence="1">
    <location>
        <begin position="25"/>
        <end position="190"/>
    </location>
</feature>
<accession>A0ABQ1VPA8</accession>
<proteinExistence type="predicted"/>
<evidence type="ECO:0008006" key="4">
    <source>
        <dbReference type="Google" id="ProtNLM"/>
    </source>
</evidence>
<gene>
    <name evidence="2" type="ORF">GCM10010913_03750</name>
</gene>
<protein>
    <recommendedName>
        <fullName evidence="4">Copper amine oxidase</fullName>
    </recommendedName>
</protein>
<dbReference type="EMBL" id="BMIW01000002">
    <property type="protein sequence ID" value="GGF85542.1"/>
    <property type="molecule type" value="Genomic_DNA"/>
</dbReference>
<sequence length="190" mass="21614">MKKAKKILFFLFCLMILPGGTILAAAVNKAEISLYLNDVLQKRSGLVVDGDVLLSSEQMSEDLFALFSRDESGETVRIYKPNVNVVLLDNNDKVFGKVKSTNRITFSTLVQVDNLKTKISDLKVTITSPADKTDTISSQEIKDSTEYFWFRSEDFTYTYSEKGNYVIKVYFKDIDSKKWFPVSEIQIIAM</sequence>
<feature type="signal peptide" evidence="1">
    <location>
        <begin position="1"/>
        <end position="24"/>
    </location>
</feature>
<reference evidence="3" key="1">
    <citation type="journal article" date="2019" name="Int. J. Syst. Evol. Microbiol.">
        <title>The Global Catalogue of Microorganisms (GCM) 10K type strain sequencing project: providing services to taxonomists for standard genome sequencing and annotation.</title>
        <authorList>
            <consortium name="The Broad Institute Genomics Platform"/>
            <consortium name="The Broad Institute Genome Sequencing Center for Infectious Disease"/>
            <person name="Wu L."/>
            <person name="Ma J."/>
        </authorList>
    </citation>
    <scope>NUCLEOTIDE SEQUENCE [LARGE SCALE GENOMIC DNA]</scope>
    <source>
        <strain evidence="3">CGMCC 1.15420</strain>
    </source>
</reference>
<name>A0ABQ1VPA8_9BACL</name>
<dbReference type="Proteomes" id="UP000608420">
    <property type="component" value="Unassembled WGS sequence"/>
</dbReference>
<evidence type="ECO:0000313" key="3">
    <source>
        <dbReference type="Proteomes" id="UP000608420"/>
    </source>
</evidence>